<name>A0A2U1B8C2_9BACT</name>
<dbReference type="EMBL" id="QEKH01000004">
    <property type="protein sequence ID" value="PVY44898.1"/>
    <property type="molecule type" value="Genomic_DNA"/>
</dbReference>
<evidence type="ECO:0000256" key="1">
    <source>
        <dbReference type="ARBA" id="ARBA00022801"/>
    </source>
</evidence>
<dbReference type="Gene3D" id="3.40.50.1820">
    <property type="entry name" value="alpha/beta hydrolase"/>
    <property type="match status" value="1"/>
</dbReference>
<dbReference type="PANTHER" id="PTHR48081:SF9">
    <property type="entry name" value="CARBOXYLESTERASE"/>
    <property type="match status" value="1"/>
</dbReference>
<dbReference type="Proteomes" id="UP000245959">
    <property type="component" value="Unassembled WGS sequence"/>
</dbReference>
<dbReference type="GeneID" id="78294211"/>
<evidence type="ECO:0000313" key="5">
    <source>
        <dbReference type="Proteomes" id="UP000245959"/>
    </source>
</evidence>
<gene>
    <name evidence="4" type="ORF">C8D82_10441</name>
    <name evidence="3" type="ORF">HF882_14435</name>
</gene>
<dbReference type="InterPro" id="IPR013094">
    <property type="entry name" value="AB_hydrolase_3"/>
</dbReference>
<evidence type="ECO:0000313" key="3">
    <source>
        <dbReference type="EMBL" id="NMD87782.1"/>
    </source>
</evidence>
<keyword evidence="5" id="KW-1185">Reference proteome</keyword>
<dbReference type="RefSeq" id="WP_116882889.1">
    <property type="nucleotide sequence ID" value="NZ_CAUFPP010000031.1"/>
</dbReference>
<dbReference type="SUPFAM" id="SSF53474">
    <property type="entry name" value="alpha/beta-Hydrolases"/>
    <property type="match status" value="1"/>
</dbReference>
<dbReference type="EMBL" id="JABAEW010000030">
    <property type="protein sequence ID" value="NMD87782.1"/>
    <property type="molecule type" value="Genomic_DNA"/>
</dbReference>
<evidence type="ECO:0000313" key="6">
    <source>
        <dbReference type="Proteomes" id="UP000576225"/>
    </source>
</evidence>
<organism evidence="4 5">
    <name type="scientific">Victivallis vadensis</name>
    <dbReference type="NCBI Taxonomy" id="172901"/>
    <lineage>
        <taxon>Bacteria</taxon>
        <taxon>Pseudomonadati</taxon>
        <taxon>Lentisphaerota</taxon>
        <taxon>Lentisphaeria</taxon>
        <taxon>Victivallales</taxon>
        <taxon>Victivallaceae</taxon>
        <taxon>Victivallis</taxon>
    </lineage>
</organism>
<evidence type="ECO:0000259" key="2">
    <source>
        <dbReference type="Pfam" id="PF07859"/>
    </source>
</evidence>
<evidence type="ECO:0000313" key="4">
    <source>
        <dbReference type="EMBL" id="PVY44898.1"/>
    </source>
</evidence>
<feature type="domain" description="Alpha/beta hydrolase fold-3" evidence="2">
    <location>
        <begin position="48"/>
        <end position="137"/>
    </location>
</feature>
<reference evidence="4 5" key="1">
    <citation type="submission" date="2018-04" db="EMBL/GenBank/DDBJ databases">
        <title>Genomic Encyclopedia of Type Strains, Phase IV (KMG-IV): sequencing the most valuable type-strain genomes for metagenomic binning, comparative biology and taxonomic classification.</title>
        <authorList>
            <person name="Goeker M."/>
        </authorList>
    </citation>
    <scope>NUCLEOTIDE SEQUENCE [LARGE SCALE GENOMIC DNA]</scope>
    <source>
        <strain evidence="4 5">DSM 14823</strain>
    </source>
</reference>
<dbReference type="PANTHER" id="PTHR48081">
    <property type="entry name" value="AB HYDROLASE SUPERFAMILY PROTEIN C4A8.06C"/>
    <property type="match status" value="1"/>
</dbReference>
<dbReference type="Pfam" id="PF07859">
    <property type="entry name" value="Abhydrolase_3"/>
    <property type="match status" value="1"/>
</dbReference>
<dbReference type="InterPro" id="IPR029058">
    <property type="entry name" value="AB_hydrolase_fold"/>
</dbReference>
<dbReference type="InterPro" id="IPR050300">
    <property type="entry name" value="GDXG_lipolytic_enzyme"/>
</dbReference>
<accession>A0A2U1B8C2</accession>
<comment type="caution">
    <text evidence="4">The sequence shown here is derived from an EMBL/GenBank/DDBJ whole genome shotgun (WGS) entry which is preliminary data.</text>
</comment>
<dbReference type="Proteomes" id="UP000576225">
    <property type="component" value="Unassembled WGS sequence"/>
</dbReference>
<dbReference type="AlphaFoldDB" id="A0A2U1B8C2"/>
<reference evidence="3 6" key="2">
    <citation type="submission" date="2020-04" db="EMBL/GenBank/DDBJ databases">
        <authorList>
            <person name="Hitch T.C.A."/>
            <person name="Wylensek D."/>
            <person name="Clavel T."/>
        </authorList>
    </citation>
    <scope>NUCLEOTIDE SEQUENCE [LARGE SCALE GENOMIC DNA]</scope>
    <source>
        <strain evidence="3 6">COR2-253-APC-1A</strain>
    </source>
</reference>
<keyword evidence="1 3" id="KW-0378">Hydrolase</keyword>
<proteinExistence type="predicted"/>
<dbReference type="GO" id="GO:0016787">
    <property type="term" value="F:hydrolase activity"/>
    <property type="evidence" value="ECO:0007669"/>
    <property type="project" value="UniProtKB-KW"/>
</dbReference>
<sequence length="257" mass="27829">MRGDWQHFPRQITPDYHPVELELYKENGGEFNRLAISRPLSDHPGPTIVWFHGGGLTGDGRECPAELYNGVNTVVEVRYPVYPAVSTLAIIEDAAAAVAWCFRHIGRLGRRETSIFVGGMSAGAYLAALTGMDASRLAPYGIDHRRIAGLMPVSGQMTTHFQVKAELGLPESPVIDALAPMGHLSADLPPVLLITGESGLDMPGRPEENAFMAASLRALGHPDAHHYALPGHDHGGAFDSCDHLLLKFINRIAEAQK</sequence>
<protein>
    <submittedName>
        <fullName evidence="4">Acetyl esterase/lipase</fullName>
    </submittedName>
    <submittedName>
        <fullName evidence="3">Alpha/beta hydrolase</fullName>
    </submittedName>
</protein>